<name>A0A2J0Q6X4_9BACT</name>
<dbReference type="EMBL" id="PCXQ01000005">
    <property type="protein sequence ID" value="PJE50698.1"/>
    <property type="molecule type" value="Genomic_DNA"/>
</dbReference>
<evidence type="ECO:0000313" key="3">
    <source>
        <dbReference type="Proteomes" id="UP000228496"/>
    </source>
</evidence>
<feature type="region of interest" description="Disordered" evidence="1">
    <location>
        <begin position="88"/>
        <end position="107"/>
    </location>
</feature>
<evidence type="ECO:0000313" key="2">
    <source>
        <dbReference type="EMBL" id="PJE50698.1"/>
    </source>
</evidence>
<protein>
    <submittedName>
        <fullName evidence="2">Uncharacterized protein</fullName>
    </submittedName>
</protein>
<gene>
    <name evidence="2" type="ORF">COV29_03110</name>
</gene>
<dbReference type="Proteomes" id="UP000228496">
    <property type="component" value="Unassembled WGS sequence"/>
</dbReference>
<evidence type="ECO:0000256" key="1">
    <source>
        <dbReference type="SAM" id="MobiDB-lite"/>
    </source>
</evidence>
<accession>A0A2J0Q6X4</accession>
<sequence length="107" mass="12395">MSCWKESPIKHWYETEQGEKLARLLFQDAGLPEVPKVAKVELEQATYTNQQILEMTGSLTTLMRLLRMLPQGGSVEIRRMALSTLVNEEQKERSRTETTSRRMYFGS</sequence>
<feature type="compositionally biased region" description="Basic and acidic residues" evidence="1">
    <location>
        <begin position="88"/>
        <end position="100"/>
    </location>
</feature>
<dbReference type="AlphaFoldDB" id="A0A2J0Q6X4"/>
<comment type="caution">
    <text evidence="2">The sequence shown here is derived from an EMBL/GenBank/DDBJ whole genome shotgun (WGS) entry which is preliminary data.</text>
</comment>
<proteinExistence type="predicted"/>
<organism evidence="2 3">
    <name type="scientific">Candidatus Yanofskybacteria bacterium CG10_big_fil_rev_8_21_14_0_10_36_16</name>
    <dbReference type="NCBI Taxonomy" id="1975096"/>
    <lineage>
        <taxon>Bacteria</taxon>
        <taxon>Candidatus Yanofskyibacteriota</taxon>
    </lineage>
</organism>
<reference evidence="2 3" key="1">
    <citation type="submission" date="2017-09" db="EMBL/GenBank/DDBJ databases">
        <title>Depth-based differentiation of microbial function through sediment-hosted aquifers and enrichment of novel symbionts in the deep terrestrial subsurface.</title>
        <authorList>
            <person name="Probst A.J."/>
            <person name="Ladd B."/>
            <person name="Jarett J.K."/>
            <person name="Geller-Mcgrath D.E."/>
            <person name="Sieber C.M."/>
            <person name="Emerson J.B."/>
            <person name="Anantharaman K."/>
            <person name="Thomas B.C."/>
            <person name="Malmstrom R."/>
            <person name="Stieglmeier M."/>
            <person name="Klingl A."/>
            <person name="Woyke T."/>
            <person name="Ryan C.M."/>
            <person name="Banfield J.F."/>
        </authorList>
    </citation>
    <scope>NUCLEOTIDE SEQUENCE [LARGE SCALE GENOMIC DNA]</scope>
    <source>
        <strain evidence="2">CG10_big_fil_rev_8_21_14_0_10_36_16</strain>
    </source>
</reference>